<dbReference type="InterPro" id="IPR052155">
    <property type="entry name" value="Biofilm_reg_signaling"/>
</dbReference>
<dbReference type="SUPFAM" id="SSF55073">
    <property type="entry name" value="Nucleotide cyclase"/>
    <property type="match status" value="1"/>
</dbReference>
<dbReference type="EMBL" id="JACRAF010000015">
    <property type="protein sequence ID" value="MBI4920970.1"/>
    <property type="molecule type" value="Genomic_DNA"/>
</dbReference>
<dbReference type="NCBIfam" id="TIGR00254">
    <property type="entry name" value="GGDEF"/>
    <property type="match status" value="1"/>
</dbReference>
<dbReference type="SMART" id="SM00267">
    <property type="entry name" value="GGDEF"/>
    <property type="match status" value="1"/>
</dbReference>
<dbReference type="Gene3D" id="3.30.70.270">
    <property type="match status" value="1"/>
</dbReference>
<sequence>MHKHFAKLLEKARNASGALDEAALDRLVMAELNSARREVALQNRRIATALDSTGHAISIYDRHQKLVYCNDKYLALYRLPKRLGRRGTSFEDILKGRIAANSHVGDDLEHYVSERVSLVDDGEPSTEVHTLNSGEIVSITHQPLTDGGWVSTHKDITEFSRLQAELGHRAYHDALTGLPNRHLLQQRIAECLAEAAGLGSFALLLIDLDGFKAINDTLGHGAGDQVLREVAMRLETTTGAAGMVARMGGDEFAVVMEIGATARDAQALALRLAEAGKRPFVIDGQPASIGFSIGVAVAPGDGSTGEQLLKNADLALYAEKHGRRGSYSFFEPSMDKARRDKRQLERDLGLALERGEFELYYQPILNLRTQAFSGFEALLRWHHRIEGSISPARFIPVAEETGLIVPIGEWVLREAIAEASKWPPKLRIAINVSSVQFQRGNVVATIMNALGASGLAPERVEIEITESVFFDNSTANLDALRQLHALGLKIALDDFGTGFSAMSYLLSYPFDKIKIDGSFVRALENAAGAQTIVRAIAEIGHGMGITTTAEGIETAAQLRNVHAAGYNEAQGFLIARPMPASQVRKMLDGEDDRMPFAPMVQRAAG</sequence>
<feature type="domain" description="GGDEF" evidence="2">
    <location>
        <begin position="199"/>
        <end position="332"/>
    </location>
</feature>
<evidence type="ECO:0000313" key="3">
    <source>
        <dbReference type="EMBL" id="MBI4920970.1"/>
    </source>
</evidence>
<dbReference type="InterPro" id="IPR001633">
    <property type="entry name" value="EAL_dom"/>
</dbReference>
<dbReference type="PROSITE" id="PS50887">
    <property type="entry name" value="GGDEF"/>
    <property type="match status" value="1"/>
</dbReference>
<dbReference type="InterPro" id="IPR043128">
    <property type="entry name" value="Rev_trsase/Diguanyl_cyclase"/>
</dbReference>
<organism evidence="3 4">
    <name type="scientific">Devosia nanyangense</name>
    <dbReference type="NCBI Taxonomy" id="1228055"/>
    <lineage>
        <taxon>Bacteria</taxon>
        <taxon>Pseudomonadati</taxon>
        <taxon>Pseudomonadota</taxon>
        <taxon>Alphaproteobacteria</taxon>
        <taxon>Hyphomicrobiales</taxon>
        <taxon>Devosiaceae</taxon>
        <taxon>Devosia</taxon>
    </lineage>
</organism>
<dbReference type="PROSITE" id="PS50883">
    <property type="entry name" value="EAL"/>
    <property type="match status" value="1"/>
</dbReference>
<protein>
    <submittedName>
        <fullName evidence="3">EAL domain-containing protein</fullName>
    </submittedName>
</protein>
<evidence type="ECO:0000313" key="4">
    <source>
        <dbReference type="Proteomes" id="UP000782610"/>
    </source>
</evidence>
<dbReference type="Pfam" id="PF12860">
    <property type="entry name" value="PAS_7"/>
    <property type="match status" value="1"/>
</dbReference>
<dbReference type="PANTHER" id="PTHR44757:SF2">
    <property type="entry name" value="BIOFILM ARCHITECTURE MAINTENANCE PROTEIN MBAA"/>
    <property type="match status" value="1"/>
</dbReference>
<dbReference type="SMART" id="SM00052">
    <property type="entry name" value="EAL"/>
    <property type="match status" value="1"/>
</dbReference>
<dbReference type="Pfam" id="PF00563">
    <property type="entry name" value="EAL"/>
    <property type="match status" value="1"/>
</dbReference>
<feature type="domain" description="EAL" evidence="1">
    <location>
        <begin position="341"/>
        <end position="591"/>
    </location>
</feature>
<name>A0A933L0V3_9HYPH</name>
<evidence type="ECO:0000259" key="1">
    <source>
        <dbReference type="PROSITE" id="PS50883"/>
    </source>
</evidence>
<proteinExistence type="predicted"/>
<evidence type="ECO:0000259" key="2">
    <source>
        <dbReference type="PROSITE" id="PS50887"/>
    </source>
</evidence>
<dbReference type="PANTHER" id="PTHR44757">
    <property type="entry name" value="DIGUANYLATE CYCLASE DGCP"/>
    <property type="match status" value="1"/>
</dbReference>
<reference evidence="3" key="1">
    <citation type="submission" date="2020-07" db="EMBL/GenBank/DDBJ databases">
        <title>Huge and variable diversity of episymbiotic CPR bacteria and DPANN archaea in groundwater ecosystems.</title>
        <authorList>
            <person name="He C.Y."/>
            <person name="Keren R."/>
            <person name="Whittaker M."/>
            <person name="Farag I.F."/>
            <person name="Doudna J."/>
            <person name="Cate J.H.D."/>
            <person name="Banfield J.F."/>
        </authorList>
    </citation>
    <scope>NUCLEOTIDE SEQUENCE</scope>
    <source>
        <strain evidence="3">NC_groundwater_1586_Pr3_B-0.1um_66_15</strain>
    </source>
</reference>
<accession>A0A933L0V3</accession>
<dbReference type="CDD" id="cd01948">
    <property type="entry name" value="EAL"/>
    <property type="match status" value="1"/>
</dbReference>
<gene>
    <name evidence="3" type="ORF">HY834_04425</name>
</gene>
<dbReference type="InterPro" id="IPR000160">
    <property type="entry name" value="GGDEF_dom"/>
</dbReference>
<dbReference type="InterPro" id="IPR035965">
    <property type="entry name" value="PAS-like_dom_sf"/>
</dbReference>
<dbReference type="InterPro" id="IPR035919">
    <property type="entry name" value="EAL_sf"/>
</dbReference>
<dbReference type="Proteomes" id="UP000782610">
    <property type="component" value="Unassembled WGS sequence"/>
</dbReference>
<dbReference type="SUPFAM" id="SSF141868">
    <property type="entry name" value="EAL domain-like"/>
    <property type="match status" value="1"/>
</dbReference>
<dbReference type="Pfam" id="PF00990">
    <property type="entry name" value="GGDEF"/>
    <property type="match status" value="1"/>
</dbReference>
<dbReference type="AlphaFoldDB" id="A0A933L0V3"/>
<comment type="caution">
    <text evidence="3">The sequence shown here is derived from an EMBL/GenBank/DDBJ whole genome shotgun (WGS) entry which is preliminary data.</text>
</comment>
<dbReference type="Gene3D" id="3.20.20.450">
    <property type="entry name" value="EAL domain"/>
    <property type="match status" value="1"/>
</dbReference>
<dbReference type="Gene3D" id="3.30.450.20">
    <property type="entry name" value="PAS domain"/>
    <property type="match status" value="1"/>
</dbReference>
<dbReference type="SUPFAM" id="SSF55785">
    <property type="entry name" value="PYP-like sensor domain (PAS domain)"/>
    <property type="match status" value="1"/>
</dbReference>
<dbReference type="CDD" id="cd01949">
    <property type="entry name" value="GGDEF"/>
    <property type="match status" value="1"/>
</dbReference>
<dbReference type="InterPro" id="IPR029787">
    <property type="entry name" value="Nucleotide_cyclase"/>
</dbReference>